<keyword evidence="2" id="KW-0472">Membrane</keyword>
<feature type="compositionally biased region" description="Basic and acidic residues" evidence="1">
    <location>
        <begin position="155"/>
        <end position="165"/>
    </location>
</feature>
<dbReference type="FunCoup" id="A0A1D2VCD8">
    <property type="interactions" value="52"/>
</dbReference>
<dbReference type="STRING" id="1344418.A0A1D2VCD8"/>
<dbReference type="AlphaFoldDB" id="A0A1D2VCD8"/>
<feature type="transmembrane region" description="Helical" evidence="2">
    <location>
        <begin position="316"/>
        <end position="335"/>
    </location>
</feature>
<name>A0A1D2VCD8_9ASCO</name>
<dbReference type="InParanoid" id="A0A1D2VCD8"/>
<dbReference type="RefSeq" id="XP_020045529.1">
    <property type="nucleotide sequence ID" value="XM_020194699.1"/>
</dbReference>
<accession>A0A1D2VCD8</accession>
<evidence type="ECO:0000313" key="3">
    <source>
        <dbReference type="EMBL" id="ODV59222.1"/>
    </source>
</evidence>
<dbReference type="GeneID" id="30968335"/>
<reference evidence="4" key="1">
    <citation type="submission" date="2016-05" db="EMBL/GenBank/DDBJ databases">
        <title>Comparative genomics of biotechnologically important yeasts.</title>
        <authorList>
            <consortium name="DOE Joint Genome Institute"/>
            <person name="Riley R."/>
            <person name="Haridas S."/>
            <person name="Wolfe K.H."/>
            <person name="Lopes M.R."/>
            <person name="Hittinger C.T."/>
            <person name="Goker M."/>
            <person name="Salamov A."/>
            <person name="Wisecaver J."/>
            <person name="Long T.M."/>
            <person name="Aerts A.L."/>
            <person name="Barry K."/>
            <person name="Choi C."/>
            <person name="Clum A."/>
            <person name="Coughlan A.Y."/>
            <person name="Deshpande S."/>
            <person name="Douglass A.P."/>
            <person name="Hanson S.J."/>
            <person name="Klenk H.-P."/>
            <person name="Labutti K."/>
            <person name="Lapidus A."/>
            <person name="Lindquist E."/>
            <person name="Lipzen A."/>
            <person name="Meier-Kolthoff J.P."/>
            <person name="Ohm R.A."/>
            <person name="Otillar R.P."/>
            <person name="Pangilinan J."/>
            <person name="Peng Y."/>
            <person name="Rokas A."/>
            <person name="Rosa C.A."/>
            <person name="Scheuner C."/>
            <person name="Sibirny A.A."/>
            <person name="Slot J.C."/>
            <person name="Stielow J.B."/>
            <person name="Sun H."/>
            <person name="Kurtzman C.P."/>
            <person name="Blackwell M."/>
            <person name="Grigoriev I.V."/>
            <person name="Jeffries T.W."/>
        </authorList>
    </citation>
    <scope>NUCLEOTIDE SEQUENCE [LARGE SCALE GENOMIC DNA]</scope>
    <source>
        <strain evidence="4">DSM 1968</strain>
    </source>
</reference>
<dbReference type="EMBL" id="KV454487">
    <property type="protein sequence ID" value="ODV59222.1"/>
    <property type="molecule type" value="Genomic_DNA"/>
</dbReference>
<keyword evidence="2" id="KW-1133">Transmembrane helix</keyword>
<feature type="compositionally biased region" description="Basic and acidic residues" evidence="1">
    <location>
        <begin position="1"/>
        <end position="18"/>
    </location>
</feature>
<keyword evidence="4" id="KW-1185">Reference proteome</keyword>
<evidence type="ECO:0000256" key="1">
    <source>
        <dbReference type="SAM" id="MobiDB-lite"/>
    </source>
</evidence>
<feature type="region of interest" description="Disordered" evidence="1">
    <location>
        <begin position="1"/>
        <end position="51"/>
    </location>
</feature>
<feature type="compositionally biased region" description="Polar residues" evidence="1">
    <location>
        <begin position="23"/>
        <end position="43"/>
    </location>
</feature>
<evidence type="ECO:0000256" key="2">
    <source>
        <dbReference type="SAM" id="Phobius"/>
    </source>
</evidence>
<dbReference type="Proteomes" id="UP000095038">
    <property type="component" value="Unassembled WGS sequence"/>
</dbReference>
<dbReference type="Pfam" id="PF08690">
    <property type="entry name" value="GET2"/>
    <property type="match status" value="2"/>
</dbReference>
<proteinExistence type="predicted"/>
<feature type="region of interest" description="Disordered" evidence="1">
    <location>
        <begin position="64"/>
        <end position="100"/>
    </location>
</feature>
<feature type="transmembrane region" description="Helical" evidence="2">
    <location>
        <begin position="356"/>
        <end position="377"/>
    </location>
</feature>
<evidence type="ECO:0000313" key="4">
    <source>
        <dbReference type="Proteomes" id="UP000095038"/>
    </source>
</evidence>
<organism evidence="3 4">
    <name type="scientific">Ascoidea rubescens DSM 1968</name>
    <dbReference type="NCBI Taxonomy" id="1344418"/>
    <lineage>
        <taxon>Eukaryota</taxon>
        <taxon>Fungi</taxon>
        <taxon>Dikarya</taxon>
        <taxon>Ascomycota</taxon>
        <taxon>Saccharomycotina</taxon>
        <taxon>Saccharomycetes</taxon>
        <taxon>Ascoideaceae</taxon>
        <taxon>Ascoidea</taxon>
    </lineage>
</organism>
<feature type="compositionally biased region" description="Low complexity" evidence="1">
    <location>
        <begin position="64"/>
        <end position="75"/>
    </location>
</feature>
<keyword evidence="2" id="KW-0812">Transmembrane</keyword>
<evidence type="ECO:0008006" key="5">
    <source>
        <dbReference type="Google" id="ProtNLM"/>
    </source>
</evidence>
<dbReference type="InterPro" id="IPR028143">
    <property type="entry name" value="Get2/sif1"/>
</dbReference>
<feature type="region of interest" description="Disordered" evidence="1">
    <location>
        <begin position="148"/>
        <end position="167"/>
    </location>
</feature>
<gene>
    <name evidence="3" type="ORF">ASCRUDRAFT_82221</name>
</gene>
<protein>
    <recommendedName>
        <fullName evidence="5">Golgi to ER traffic protein 2</fullName>
    </recommendedName>
</protein>
<feature type="transmembrane region" description="Helical" evidence="2">
    <location>
        <begin position="277"/>
        <end position="296"/>
    </location>
</feature>
<sequence length="378" mass="43592">MSTLSEAEKRKLLRERRAAKLKNQGSSRLQKITNSNSSFQPTATKPVANSHLQEAQIKDNANNIANSNANASNTKSDNDTSNITNENENEKRSNLKSSSLANSAINEDKIDELSIDQSSSFKSFSDNSNAFNRRTKMSRISMMLNEPPNLEEYDDHEHDHEHDLDPQDQDIDTLNFNGSSIDVTDLEIDKLSKIFVDSINKSQFSNGNDQDGTFNPSMNDFVKEMFGNDEFEGILSNFNRQNFNQGNTNNNNNFPPGHGQEVLKYNKYLTHQFKAKFTLFKFIILLIAVIYSFSQHETYSSLDKIARIEDYPKTTFYYFFLIFEFFSSLFFYLLYNFHFFKFDYIFDSIIAQYCEMIGFIVNDLAFVVVIFGLLSYFN</sequence>